<dbReference type="Proteomes" id="UP000199603">
    <property type="component" value="Unassembled WGS sequence"/>
</dbReference>
<dbReference type="OrthoDB" id="5947243at2"/>
<name>A0A1G6S2L5_9GAMM</name>
<protein>
    <submittedName>
        <fullName evidence="1">Uncharacterized protein</fullName>
    </submittedName>
</protein>
<organism evidence="1 2">
    <name type="scientific">Aquimonas voraii</name>
    <dbReference type="NCBI Taxonomy" id="265719"/>
    <lineage>
        <taxon>Bacteria</taxon>
        <taxon>Pseudomonadati</taxon>
        <taxon>Pseudomonadota</taxon>
        <taxon>Gammaproteobacteria</taxon>
        <taxon>Lysobacterales</taxon>
        <taxon>Lysobacteraceae</taxon>
        <taxon>Aquimonas</taxon>
    </lineage>
</organism>
<proteinExistence type="predicted"/>
<evidence type="ECO:0000313" key="1">
    <source>
        <dbReference type="EMBL" id="SDD10904.1"/>
    </source>
</evidence>
<keyword evidence="2" id="KW-1185">Reference proteome</keyword>
<dbReference type="STRING" id="265719.SAMN04488509_101257"/>
<sequence length="404" mass="45140">MQNGEKIIDTVGCGEEEVARLRLLFRMGAARFKSRWKFSESEPPDLVLLDPETELGRAAREIAQQAERPYICIVDLGTEDGADWALRRPLKLDAIVRMVNLLCAPAPAPAPAVAAAEPVMKVLSQGENFFDLDLGEEPTPVRDDGLPSIQLPEIVRGFGAHDVEGLFKRDPLANTAEALVPHRIGEGTGIEFTEGPTLRTHARIDEKAERLGKRESEVAPDIDPSLRRVSTQDLRRFPLIEYLTQPLLGAPERIELPGLPWLVLDPVTQSYHSDAELPALELYCLQELPRASFAQLTSAELAAVRARAPAKPWIRLRWQVRYLTSNGKLSTQLDPAGRFRLERPIELARDYPAAFRVSTAMLRDLQPLHEIAKQAKASMTEVINVVNAYESVSLLESQLRERFR</sequence>
<accession>A0A1G6S2L5</accession>
<evidence type="ECO:0000313" key="2">
    <source>
        <dbReference type="Proteomes" id="UP000199603"/>
    </source>
</evidence>
<dbReference type="RefSeq" id="WP_091237902.1">
    <property type="nucleotide sequence ID" value="NZ_FNAG01000001.1"/>
</dbReference>
<dbReference type="EMBL" id="FNAG01000001">
    <property type="protein sequence ID" value="SDD10904.1"/>
    <property type="molecule type" value="Genomic_DNA"/>
</dbReference>
<dbReference type="AlphaFoldDB" id="A0A1G6S2L5"/>
<gene>
    <name evidence="1" type="ORF">SAMN04488509_101257</name>
</gene>
<reference evidence="1 2" key="1">
    <citation type="submission" date="2016-10" db="EMBL/GenBank/DDBJ databases">
        <authorList>
            <person name="de Groot N.N."/>
        </authorList>
    </citation>
    <scope>NUCLEOTIDE SEQUENCE [LARGE SCALE GENOMIC DNA]</scope>
    <source>
        <strain evidence="1 2">DSM 16957</strain>
    </source>
</reference>